<gene>
    <name evidence="2" type="ORF">HNR06_000026</name>
</gene>
<name>A0A7Y9X743_9ACTN</name>
<evidence type="ECO:0000313" key="3">
    <source>
        <dbReference type="Proteomes" id="UP000584931"/>
    </source>
</evidence>
<protein>
    <submittedName>
        <fullName evidence="2">Uncharacterized protein</fullName>
    </submittedName>
</protein>
<dbReference type="Proteomes" id="UP000584931">
    <property type="component" value="Unassembled WGS sequence"/>
</dbReference>
<evidence type="ECO:0000256" key="1">
    <source>
        <dbReference type="SAM" id="MobiDB-lite"/>
    </source>
</evidence>
<proteinExistence type="predicted"/>
<reference evidence="2 3" key="1">
    <citation type="submission" date="2020-07" db="EMBL/GenBank/DDBJ databases">
        <title>Sequencing the genomes of 1000 actinobacteria strains.</title>
        <authorList>
            <person name="Klenk H.-P."/>
        </authorList>
    </citation>
    <scope>NUCLEOTIDE SEQUENCE [LARGE SCALE GENOMIC DNA]</scope>
    <source>
        <strain evidence="2 3">DSM 45278</strain>
    </source>
</reference>
<comment type="caution">
    <text evidence="2">The sequence shown here is derived from an EMBL/GenBank/DDBJ whole genome shotgun (WGS) entry which is preliminary data.</text>
</comment>
<sequence length="107" mass="11765">MSFQRTLMDQGSVHFDGVVLDSGTIDFRHASLNEPTLHFNLPRSPTVRKGTVDCTAITFPNPEHARGLRPQGLVKAERSGNVRVLWPPQWDPSSADLPQDAPPPPAD</sequence>
<dbReference type="AlphaFoldDB" id="A0A7Y9X743"/>
<organism evidence="2 3">
    <name type="scientific">Nocardiopsis sinuspersici</name>
    <dbReference type="NCBI Taxonomy" id="501010"/>
    <lineage>
        <taxon>Bacteria</taxon>
        <taxon>Bacillati</taxon>
        <taxon>Actinomycetota</taxon>
        <taxon>Actinomycetes</taxon>
        <taxon>Streptosporangiales</taxon>
        <taxon>Nocardiopsidaceae</taxon>
        <taxon>Nocardiopsis</taxon>
    </lineage>
</organism>
<evidence type="ECO:0000313" key="2">
    <source>
        <dbReference type="EMBL" id="NYH50437.1"/>
    </source>
</evidence>
<accession>A0A7Y9X743</accession>
<dbReference type="EMBL" id="JACCHL010000001">
    <property type="protein sequence ID" value="NYH50437.1"/>
    <property type="molecule type" value="Genomic_DNA"/>
</dbReference>
<feature type="region of interest" description="Disordered" evidence="1">
    <location>
        <begin position="86"/>
        <end position="107"/>
    </location>
</feature>